<reference evidence="1" key="1">
    <citation type="submission" date="2022-06" db="EMBL/GenBank/DDBJ databases">
        <title>Alkalicoccobacillus porphyridii sp. nov., isolated from a marine red alga, Porphyridium purpureum and reclassification of Shouchella plakortidis and Shouchella gibsonii as Alkalicoccobacillus plakortidis comb. nov. and Alkalicoccobacillus gibsonii comb. nov.</title>
        <authorList>
            <person name="Kim K.H."/>
            <person name="Lee J.K."/>
            <person name="Han D.M."/>
            <person name="Baek J.H."/>
            <person name="Jeon C.O."/>
        </authorList>
    </citation>
    <scope>NUCLEOTIDE SEQUENCE</scope>
    <source>
        <strain evidence="1">DSM 19153</strain>
    </source>
</reference>
<protein>
    <submittedName>
        <fullName evidence="1">YugN-like family protein</fullName>
    </submittedName>
</protein>
<dbReference type="RefSeq" id="WP_251606108.1">
    <property type="nucleotide sequence ID" value="NZ_JAMQJY010000001.1"/>
</dbReference>
<dbReference type="EMBL" id="JAMQJY010000001">
    <property type="protein sequence ID" value="MCM2675430.1"/>
    <property type="molecule type" value="Genomic_DNA"/>
</dbReference>
<evidence type="ECO:0000313" key="2">
    <source>
        <dbReference type="Proteomes" id="UP001203665"/>
    </source>
</evidence>
<dbReference type="InterPro" id="IPR014967">
    <property type="entry name" value="Uncharacterised_YugN-like"/>
</dbReference>
<accession>A0ABT0XI90</accession>
<sequence length="138" mass="15528">MIPLQSSIIGETFKLALLEDQLKPIGYTIGSNWEYDHGYLDYTIDQENGYTVLRIPFHTKYGELGQKGTTVTLDTPFILAHQYQDDLDDYTSSGSVPLQVSSIVNQFSEPVKKDGEVDEKYVPVAQNLIKEVESLLLP</sequence>
<dbReference type="Gene3D" id="3.30.310.100">
    <property type="entry name" value="YugN-like"/>
    <property type="match status" value="1"/>
</dbReference>
<dbReference type="SUPFAM" id="SSF160755">
    <property type="entry name" value="YugN-like"/>
    <property type="match status" value="1"/>
</dbReference>
<organism evidence="1 2">
    <name type="scientific">Alkalicoccobacillus plakortidis</name>
    <dbReference type="NCBI Taxonomy" id="444060"/>
    <lineage>
        <taxon>Bacteria</taxon>
        <taxon>Bacillati</taxon>
        <taxon>Bacillota</taxon>
        <taxon>Bacilli</taxon>
        <taxon>Bacillales</taxon>
        <taxon>Bacillaceae</taxon>
        <taxon>Alkalicoccobacillus</taxon>
    </lineage>
</organism>
<dbReference type="Pfam" id="PF08868">
    <property type="entry name" value="YugN"/>
    <property type="match status" value="1"/>
</dbReference>
<dbReference type="InterPro" id="IPR036491">
    <property type="entry name" value="YugN-like_sf"/>
</dbReference>
<dbReference type="Proteomes" id="UP001203665">
    <property type="component" value="Unassembled WGS sequence"/>
</dbReference>
<evidence type="ECO:0000313" key="1">
    <source>
        <dbReference type="EMBL" id="MCM2675430.1"/>
    </source>
</evidence>
<name>A0ABT0XI90_9BACI</name>
<comment type="caution">
    <text evidence="1">The sequence shown here is derived from an EMBL/GenBank/DDBJ whole genome shotgun (WGS) entry which is preliminary data.</text>
</comment>
<proteinExistence type="predicted"/>
<gene>
    <name evidence="1" type="ORF">NDM98_07975</name>
</gene>
<keyword evidence="2" id="KW-1185">Reference proteome</keyword>